<dbReference type="InterPro" id="IPR052189">
    <property type="entry name" value="L-asp_N-monooxygenase_NS-form"/>
</dbReference>
<dbReference type="InterPro" id="IPR038732">
    <property type="entry name" value="HpyO/CreE_NAD-binding"/>
</dbReference>
<evidence type="ECO:0000313" key="3">
    <source>
        <dbReference type="Proteomes" id="UP000283003"/>
    </source>
</evidence>
<comment type="caution">
    <text evidence="2">The sequence shown here is derived from an EMBL/GenBank/DDBJ whole genome shotgun (WGS) entry which is preliminary data.</text>
</comment>
<dbReference type="SUPFAM" id="SSF51905">
    <property type="entry name" value="FAD/NAD(P)-binding domain"/>
    <property type="match status" value="1"/>
</dbReference>
<keyword evidence="3" id="KW-1185">Reference proteome</keyword>
<dbReference type="Gene3D" id="3.40.50.720">
    <property type="entry name" value="NAD(P)-binding Rossmann-like Domain"/>
    <property type="match status" value="1"/>
</dbReference>
<dbReference type="EMBL" id="RXOL01000004">
    <property type="protein sequence ID" value="RVQ66580.1"/>
    <property type="molecule type" value="Genomic_DNA"/>
</dbReference>
<gene>
    <name evidence="2" type="ORF">EKN06_11230</name>
</gene>
<dbReference type="Pfam" id="PF13454">
    <property type="entry name" value="NAD_binding_9"/>
    <property type="match status" value="1"/>
</dbReference>
<sequence length="522" mass="57348">MKSVAIIGSGPIGIYALQHLIATNEPLAVTVFEASDKPGVGMPYDPALNADYMLCNAFSREIPGPVESLLEWLKTRPARELSEWELSSHDLSARAFYPRVLIGEYLAAQFAGLLEKAKVDGRSVSVRTGTYVTDILPGHEGMATLRFVADGTEREERFDAVVIASGHTWPKQPTIGDVELLSPWPYTNLLDIEHDAIGILGSSLSAIDVIVALGHAHGSFDESGDTVTWTPSQPDRKLAITMVSRHGIMPEGDFYYAFPYEPLRHISDEAVDREIERGTDTLLRRVFDLLCAELDAADPGYLAQFPPSARTLEGFAEAYFSKRQQVGGLDAVKRDLVEARASLRRKETIPHRYALLRGHETFDRILRLLSPEDYRLFLDHLMPVFADCYAAVPHLSLARIVAMYDAGVLDLLATEDGAEFGYDSEGRIRIGTEEGKARFDVLIDARGQSPAPLDSIPFPGLLAAIADVDAEIEAPFALDLAREDGPQIYCLALPQLLQRHPFCQGLVECNEFAQIVAGDIGG</sequence>
<dbReference type="AlphaFoldDB" id="A0A437GWU2"/>
<feature type="domain" description="FAD-dependent urate hydroxylase HpyO/Asp monooxygenase CreE-like FAD/NAD(P)-binding" evidence="1">
    <location>
        <begin position="5"/>
        <end position="167"/>
    </location>
</feature>
<proteinExistence type="predicted"/>
<dbReference type="InterPro" id="IPR036188">
    <property type="entry name" value="FAD/NAD-bd_sf"/>
</dbReference>
<dbReference type="PANTHER" id="PTHR40254:SF1">
    <property type="entry name" value="BLR0577 PROTEIN"/>
    <property type="match status" value="1"/>
</dbReference>
<evidence type="ECO:0000259" key="1">
    <source>
        <dbReference type="Pfam" id="PF13454"/>
    </source>
</evidence>
<reference evidence="2 3" key="1">
    <citation type="submission" date="2018-12" db="EMBL/GenBank/DDBJ databases">
        <title>Croceicoccus ponticola sp. nov., a lipolytic bacterium isolated from seawater.</title>
        <authorList>
            <person name="Yoon J.-H."/>
        </authorList>
    </citation>
    <scope>NUCLEOTIDE SEQUENCE [LARGE SCALE GENOMIC DNA]</scope>
    <source>
        <strain evidence="2 3">GM-16</strain>
    </source>
</reference>
<dbReference type="PANTHER" id="PTHR40254">
    <property type="entry name" value="BLR0577 PROTEIN"/>
    <property type="match status" value="1"/>
</dbReference>
<evidence type="ECO:0000313" key="2">
    <source>
        <dbReference type="EMBL" id="RVQ66580.1"/>
    </source>
</evidence>
<dbReference type="Proteomes" id="UP000283003">
    <property type="component" value="Unassembled WGS sequence"/>
</dbReference>
<name>A0A437GWU2_9SPHN</name>
<dbReference type="RefSeq" id="WP_127613001.1">
    <property type="nucleotide sequence ID" value="NZ_RXOL01000004.1"/>
</dbReference>
<organism evidence="2 3">
    <name type="scientific">Croceicoccus ponticola</name>
    <dbReference type="NCBI Taxonomy" id="2217664"/>
    <lineage>
        <taxon>Bacteria</taxon>
        <taxon>Pseudomonadati</taxon>
        <taxon>Pseudomonadota</taxon>
        <taxon>Alphaproteobacteria</taxon>
        <taxon>Sphingomonadales</taxon>
        <taxon>Erythrobacteraceae</taxon>
        <taxon>Croceicoccus</taxon>
    </lineage>
</organism>
<dbReference type="Gene3D" id="3.50.50.60">
    <property type="entry name" value="FAD/NAD(P)-binding domain"/>
    <property type="match status" value="1"/>
</dbReference>
<accession>A0A437GWU2</accession>
<protein>
    <recommendedName>
        <fullName evidence="1">FAD-dependent urate hydroxylase HpyO/Asp monooxygenase CreE-like FAD/NAD(P)-binding domain-containing protein</fullName>
    </recommendedName>
</protein>
<dbReference type="OrthoDB" id="6309046at2"/>